<evidence type="ECO:0000313" key="6">
    <source>
        <dbReference type="EMBL" id="CAH2045740.1"/>
    </source>
</evidence>
<dbReference type="InterPro" id="IPR001314">
    <property type="entry name" value="Peptidase_S1A"/>
</dbReference>
<feature type="domain" description="Peptidase S1" evidence="5">
    <location>
        <begin position="108"/>
        <end position="365"/>
    </location>
</feature>
<feature type="non-terminal residue" evidence="6">
    <location>
        <position position="366"/>
    </location>
</feature>
<dbReference type="PROSITE" id="PS50240">
    <property type="entry name" value="TRYPSIN_DOM"/>
    <property type="match status" value="1"/>
</dbReference>
<evidence type="ECO:0000259" key="5">
    <source>
        <dbReference type="PROSITE" id="PS50240"/>
    </source>
</evidence>
<evidence type="ECO:0000256" key="1">
    <source>
        <dbReference type="ARBA" id="ARBA00023157"/>
    </source>
</evidence>
<evidence type="ECO:0000256" key="3">
    <source>
        <dbReference type="RuleBase" id="RU363034"/>
    </source>
</evidence>
<dbReference type="SMART" id="SM00020">
    <property type="entry name" value="Tryp_SPc"/>
    <property type="match status" value="1"/>
</dbReference>
<protein>
    <recommendedName>
        <fullName evidence="5">Peptidase S1 domain-containing protein</fullName>
    </recommendedName>
</protein>
<dbReference type="PROSITE" id="PS00135">
    <property type="entry name" value="TRYPSIN_SER"/>
    <property type="match status" value="1"/>
</dbReference>
<feature type="signal peptide" evidence="4">
    <location>
        <begin position="1"/>
        <end position="18"/>
    </location>
</feature>
<sequence>MLRGSIIFAALVIGVTSGLRSCDDCTAINQCPIALNEVVNNQNPETAAKIRNALCETVGIMKVCCTDFSINSRMLVDENEKNNGDEIENHPNLHLLSGECGEIEGNRIIGGQVPTLYEFPWLALISHRIGRTLKFSCGGTVISSRYVLTAAHCMKGQNIAGVRIGDYDISKKIDCFGAGEARECESKYQDIAVTHAIIHPQYSRYPFVVNDIGLLRLKKLVDFSVRNAAPICLPVFRSLRDTDISDEIGTVAGWGATENEQASTVLLKVEIPIHSDETCRVSYDRNSRPGQWSRRLKNTLCAGEVGRDSCKGDSGGPLMLEGLYNDTYKIVQYGIVSYGIECGTDTPAIYTDVRKFMKWILDTIKP</sequence>
<name>A0ABN8I291_9NEOP</name>
<dbReference type="InterPro" id="IPR033116">
    <property type="entry name" value="TRYPSIN_SER"/>
</dbReference>
<dbReference type="InterPro" id="IPR009003">
    <property type="entry name" value="Peptidase_S1_PA"/>
</dbReference>
<keyword evidence="7" id="KW-1185">Reference proteome</keyword>
<dbReference type="InterPro" id="IPR051487">
    <property type="entry name" value="Ser/Thr_Proteases_Immune/Dev"/>
</dbReference>
<dbReference type="InterPro" id="IPR043504">
    <property type="entry name" value="Peptidase_S1_PA_chymotrypsin"/>
</dbReference>
<dbReference type="CDD" id="cd00190">
    <property type="entry name" value="Tryp_SPc"/>
    <property type="match status" value="1"/>
</dbReference>
<dbReference type="InterPro" id="IPR018114">
    <property type="entry name" value="TRYPSIN_HIS"/>
</dbReference>
<keyword evidence="3" id="KW-0720">Serine protease</keyword>
<dbReference type="Proteomes" id="UP000837857">
    <property type="component" value="Chromosome 16"/>
</dbReference>
<dbReference type="PROSITE" id="PS00134">
    <property type="entry name" value="TRYPSIN_HIS"/>
    <property type="match status" value="1"/>
</dbReference>
<evidence type="ECO:0000256" key="2">
    <source>
        <dbReference type="ARBA" id="ARBA00024195"/>
    </source>
</evidence>
<keyword evidence="1" id="KW-1015">Disulfide bond</keyword>
<keyword evidence="3" id="KW-0378">Hydrolase</keyword>
<accession>A0ABN8I291</accession>
<dbReference type="Gene3D" id="2.40.10.10">
    <property type="entry name" value="Trypsin-like serine proteases"/>
    <property type="match status" value="2"/>
</dbReference>
<feature type="chain" id="PRO_5046845867" description="Peptidase S1 domain-containing protein" evidence="4">
    <location>
        <begin position="19"/>
        <end position="366"/>
    </location>
</feature>
<comment type="similarity">
    <text evidence="2">Belongs to the peptidase S1 family. CLIP subfamily.</text>
</comment>
<dbReference type="PANTHER" id="PTHR24256">
    <property type="entry name" value="TRYPTASE-RELATED"/>
    <property type="match status" value="1"/>
</dbReference>
<evidence type="ECO:0000256" key="4">
    <source>
        <dbReference type="SAM" id="SignalP"/>
    </source>
</evidence>
<keyword evidence="4" id="KW-0732">Signal</keyword>
<dbReference type="InterPro" id="IPR001254">
    <property type="entry name" value="Trypsin_dom"/>
</dbReference>
<gene>
    <name evidence="6" type="ORF">IPOD504_LOCUS5209</name>
</gene>
<dbReference type="Pfam" id="PF00089">
    <property type="entry name" value="Trypsin"/>
    <property type="match status" value="1"/>
</dbReference>
<dbReference type="PRINTS" id="PR00722">
    <property type="entry name" value="CHYMOTRYPSIN"/>
</dbReference>
<organism evidence="6 7">
    <name type="scientific">Iphiclides podalirius</name>
    <name type="common">scarce swallowtail</name>
    <dbReference type="NCBI Taxonomy" id="110791"/>
    <lineage>
        <taxon>Eukaryota</taxon>
        <taxon>Metazoa</taxon>
        <taxon>Ecdysozoa</taxon>
        <taxon>Arthropoda</taxon>
        <taxon>Hexapoda</taxon>
        <taxon>Insecta</taxon>
        <taxon>Pterygota</taxon>
        <taxon>Neoptera</taxon>
        <taxon>Endopterygota</taxon>
        <taxon>Lepidoptera</taxon>
        <taxon>Glossata</taxon>
        <taxon>Ditrysia</taxon>
        <taxon>Papilionoidea</taxon>
        <taxon>Papilionidae</taxon>
        <taxon>Papilioninae</taxon>
        <taxon>Iphiclides</taxon>
    </lineage>
</organism>
<keyword evidence="3" id="KW-0645">Protease</keyword>
<dbReference type="EMBL" id="OW152828">
    <property type="protein sequence ID" value="CAH2045740.1"/>
    <property type="molecule type" value="Genomic_DNA"/>
</dbReference>
<evidence type="ECO:0000313" key="7">
    <source>
        <dbReference type="Proteomes" id="UP000837857"/>
    </source>
</evidence>
<dbReference type="SUPFAM" id="SSF50494">
    <property type="entry name" value="Trypsin-like serine proteases"/>
    <property type="match status" value="1"/>
</dbReference>
<reference evidence="6" key="1">
    <citation type="submission" date="2022-03" db="EMBL/GenBank/DDBJ databases">
        <authorList>
            <person name="Martin H S."/>
        </authorList>
    </citation>
    <scope>NUCLEOTIDE SEQUENCE</scope>
</reference>
<proteinExistence type="inferred from homology"/>